<evidence type="ECO:0000313" key="2">
    <source>
        <dbReference type="EMBL" id="KAJ3515901.1"/>
    </source>
</evidence>
<feature type="region of interest" description="Disordered" evidence="1">
    <location>
        <begin position="406"/>
        <end position="492"/>
    </location>
</feature>
<name>A0A9W8TDD3_9AGAR</name>
<feature type="region of interest" description="Disordered" evidence="1">
    <location>
        <begin position="1"/>
        <end position="163"/>
    </location>
</feature>
<feature type="compositionally biased region" description="Low complexity" evidence="1">
    <location>
        <begin position="432"/>
        <end position="444"/>
    </location>
</feature>
<dbReference type="OrthoDB" id="2348945at2759"/>
<gene>
    <name evidence="2" type="ORF">NLJ89_g1467</name>
</gene>
<feature type="compositionally biased region" description="Low complexity" evidence="1">
    <location>
        <begin position="225"/>
        <end position="248"/>
    </location>
</feature>
<dbReference type="Proteomes" id="UP001148786">
    <property type="component" value="Unassembled WGS sequence"/>
</dbReference>
<organism evidence="2 3">
    <name type="scientific">Agrocybe chaxingu</name>
    <dbReference type="NCBI Taxonomy" id="84603"/>
    <lineage>
        <taxon>Eukaryota</taxon>
        <taxon>Fungi</taxon>
        <taxon>Dikarya</taxon>
        <taxon>Basidiomycota</taxon>
        <taxon>Agaricomycotina</taxon>
        <taxon>Agaricomycetes</taxon>
        <taxon>Agaricomycetidae</taxon>
        <taxon>Agaricales</taxon>
        <taxon>Agaricineae</taxon>
        <taxon>Strophariaceae</taxon>
        <taxon>Agrocybe</taxon>
    </lineage>
</organism>
<dbReference type="AlphaFoldDB" id="A0A9W8TDD3"/>
<sequence>MDNPQHYQPLSYALHAPSTSNPGRTHYTTTQYTPPQKQVASGTAAPAQPQQEEEEEEEEEDDDDDEGLVEEQLNQNDADMHGSRPTSPKPSSSVGARASSHAPTHEEQATPAPEQKRRPGRPRGSKNRRPRVGSAKHESQFQASAASTTPAATGPPSHPNITPQNQQYYEFQWRVLNLCAEFYGAAEELVKGTSPLVVAQCYHMGPGVKVDPLAMLGDAKRVSQPPSATPVASTSTSTATPATAAAPTPGVITGAQSFVVPLGTQPGYPYATMYGAAPGQYPTTPYYHQYAAYHPGAYYAQPQPMPTAQPTASTSAAPAPTPAPTVTTTQVQPTATITTTPATGGTMIGNQGAWSDEEMERLKKLAERSKAKAASGEIDWDWVVQEWGISRTRHQILIKATALGLKESSTRAPKRRRGEDGTDVPVMSSLQPSTSNASNPSTTPIAVSSMASPAQSTNQSAPTPSASPALQNQQRPSSSKGPVTAAPAPKMPWPMPTVAVSTVPVIATPATPHEQQRTSYYRPRPNQTDSSGKTTPTATTTIPHQQPVTHQYMYTPNGQVGTGYRPKENGK</sequence>
<reference evidence="2" key="1">
    <citation type="submission" date="2022-07" db="EMBL/GenBank/DDBJ databases">
        <title>Genome Sequence of Agrocybe chaxingu.</title>
        <authorList>
            <person name="Buettner E."/>
        </authorList>
    </citation>
    <scope>NUCLEOTIDE SEQUENCE</scope>
    <source>
        <strain evidence="2">MP-N11</strain>
    </source>
</reference>
<dbReference type="EMBL" id="JANKHO010000076">
    <property type="protein sequence ID" value="KAJ3515901.1"/>
    <property type="molecule type" value="Genomic_DNA"/>
</dbReference>
<feature type="compositionally biased region" description="Basic residues" evidence="1">
    <location>
        <begin position="118"/>
        <end position="131"/>
    </location>
</feature>
<feature type="compositionally biased region" description="Low complexity" evidence="1">
    <location>
        <begin position="27"/>
        <end position="36"/>
    </location>
</feature>
<feature type="compositionally biased region" description="Low complexity" evidence="1">
    <location>
        <begin position="143"/>
        <end position="155"/>
    </location>
</feature>
<evidence type="ECO:0000313" key="3">
    <source>
        <dbReference type="Proteomes" id="UP001148786"/>
    </source>
</evidence>
<evidence type="ECO:0000256" key="1">
    <source>
        <dbReference type="SAM" id="MobiDB-lite"/>
    </source>
</evidence>
<proteinExistence type="predicted"/>
<feature type="compositionally biased region" description="Acidic residues" evidence="1">
    <location>
        <begin position="51"/>
        <end position="69"/>
    </location>
</feature>
<feature type="compositionally biased region" description="Polar residues" evidence="1">
    <location>
        <begin position="542"/>
        <end position="559"/>
    </location>
</feature>
<feature type="region of interest" description="Disordered" evidence="1">
    <location>
        <begin position="221"/>
        <end position="248"/>
    </location>
</feature>
<feature type="region of interest" description="Disordered" evidence="1">
    <location>
        <begin position="304"/>
        <end position="331"/>
    </location>
</feature>
<accession>A0A9W8TDD3</accession>
<feature type="compositionally biased region" description="Polar residues" evidence="1">
    <location>
        <begin position="445"/>
        <end position="481"/>
    </location>
</feature>
<feature type="region of interest" description="Disordered" evidence="1">
    <location>
        <begin position="508"/>
        <end position="571"/>
    </location>
</feature>
<keyword evidence="3" id="KW-1185">Reference proteome</keyword>
<comment type="caution">
    <text evidence="2">The sequence shown here is derived from an EMBL/GenBank/DDBJ whole genome shotgun (WGS) entry which is preliminary data.</text>
</comment>
<protein>
    <recommendedName>
        <fullName evidence="4">Myb-like domain-containing protein</fullName>
    </recommendedName>
</protein>
<feature type="compositionally biased region" description="Polar residues" evidence="1">
    <location>
        <begin position="84"/>
        <end position="94"/>
    </location>
</feature>
<evidence type="ECO:0008006" key="4">
    <source>
        <dbReference type="Google" id="ProtNLM"/>
    </source>
</evidence>